<feature type="transmembrane region" description="Helical" evidence="1">
    <location>
        <begin position="21"/>
        <end position="41"/>
    </location>
</feature>
<feature type="transmembrane region" description="Helical" evidence="1">
    <location>
        <begin position="112"/>
        <end position="132"/>
    </location>
</feature>
<evidence type="ECO:0000313" key="3">
    <source>
        <dbReference type="Proteomes" id="UP000647172"/>
    </source>
</evidence>
<dbReference type="RefSeq" id="WP_203774714.1">
    <property type="nucleotide sequence ID" value="NZ_BAAAYJ010000022.1"/>
</dbReference>
<dbReference type="EMBL" id="BOMQ01000077">
    <property type="protein sequence ID" value="GIE52968.1"/>
    <property type="molecule type" value="Genomic_DNA"/>
</dbReference>
<keyword evidence="1" id="KW-0812">Transmembrane</keyword>
<keyword evidence="1" id="KW-1133">Transmembrane helix</keyword>
<dbReference type="Proteomes" id="UP000647172">
    <property type="component" value="Unassembled WGS sequence"/>
</dbReference>
<keyword evidence="3" id="KW-1185">Reference proteome</keyword>
<evidence type="ECO:0000313" key="2">
    <source>
        <dbReference type="EMBL" id="GIE52968.1"/>
    </source>
</evidence>
<feature type="transmembrane region" description="Helical" evidence="1">
    <location>
        <begin position="53"/>
        <end position="73"/>
    </location>
</feature>
<comment type="caution">
    <text evidence="2">The sequence shown here is derived from an EMBL/GenBank/DDBJ whole genome shotgun (WGS) entry which is preliminary data.</text>
</comment>
<evidence type="ECO:0000256" key="1">
    <source>
        <dbReference type="SAM" id="Phobius"/>
    </source>
</evidence>
<keyword evidence="1" id="KW-0472">Membrane</keyword>
<sequence>MSGRGDGHRWADAPRGVRVTFAVLVAIFAYGAAVHLTQLHLGGLDPYPAMPSWLAAYFGSLALLDPAAALLLALRRRAGLALGAVVLTTDALANAYANYVVDRTGGVTPGRMGQAVIAALALGLLLAAPRIAPWLNGGRDRAGRFSGR</sequence>
<dbReference type="AlphaFoldDB" id="A0A919MSV4"/>
<protein>
    <submittedName>
        <fullName evidence="2">Uncharacterized protein</fullName>
    </submittedName>
</protein>
<reference evidence="2" key="1">
    <citation type="submission" date="2021-01" db="EMBL/GenBank/DDBJ databases">
        <title>Whole genome shotgun sequence of Actinoplanes nipponensis NBRC 14063.</title>
        <authorList>
            <person name="Komaki H."/>
            <person name="Tamura T."/>
        </authorList>
    </citation>
    <scope>NUCLEOTIDE SEQUENCE</scope>
    <source>
        <strain evidence="2">NBRC 14063</strain>
    </source>
</reference>
<gene>
    <name evidence="2" type="ORF">Ani05nite_65020</name>
</gene>
<proteinExistence type="predicted"/>
<accession>A0A919MSV4</accession>
<name>A0A919MSV4_9ACTN</name>
<feature type="transmembrane region" description="Helical" evidence="1">
    <location>
        <begin position="80"/>
        <end position="100"/>
    </location>
</feature>
<organism evidence="2 3">
    <name type="scientific">Actinoplanes nipponensis</name>
    <dbReference type="NCBI Taxonomy" id="135950"/>
    <lineage>
        <taxon>Bacteria</taxon>
        <taxon>Bacillati</taxon>
        <taxon>Actinomycetota</taxon>
        <taxon>Actinomycetes</taxon>
        <taxon>Micromonosporales</taxon>
        <taxon>Micromonosporaceae</taxon>
        <taxon>Actinoplanes</taxon>
    </lineage>
</organism>